<gene>
    <name evidence="4" type="ORF">VNI00_017121</name>
</gene>
<evidence type="ECO:0000313" key="4">
    <source>
        <dbReference type="EMBL" id="KAK7021972.1"/>
    </source>
</evidence>
<keyword evidence="5" id="KW-1185">Reference proteome</keyword>
<dbReference type="SUPFAM" id="SSF53474">
    <property type="entry name" value="alpha/beta-Hydrolases"/>
    <property type="match status" value="1"/>
</dbReference>
<proteinExistence type="predicted"/>
<name>A0AAW0B914_9AGAR</name>
<dbReference type="InterPro" id="IPR050300">
    <property type="entry name" value="GDXG_lipolytic_enzyme"/>
</dbReference>
<keyword evidence="1" id="KW-0378">Hydrolase</keyword>
<dbReference type="InterPro" id="IPR029058">
    <property type="entry name" value="AB_hydrolase_fold"/>
</dbReference>
<dbReference type="InterPro" id="IPR013094">
    <property type="entry name" value="AB_hydrolase_3"/>
</dbReference>
<dbReference type="Pfam" id="PF07859">
    <property type="entry name" value="Abhydrolase_3"/>
    <property type="match status" value="1"/>
</dbReference>
<sequence>MSPAPANPSRPKIASSLLKYPIQNYQPFKGVYILLRVSSLLVLVPFWGIYFSLPSNRGRRSWKVSECIVMHLVKWIMPLNAECGIAPASVSKVRELREGDLNETHFVWINPAKEERIRGMARDGRVKGAKVPGYVWPKGAKLDDLGDEDVVGLFIHGGGYMMGNGTETFPRHSSNRSKMKRILSLEYRLCGDSPHPAQLLDALAAYAHLVETLNIDPKRIVLLGACAGGNLVMMLARYLYKEKVLPMPGGLMLFSPVLDMGIDFEITQGTAKPRPNTDIDWLATSHLANVRLLGQDHKEPEILFGPYFSSNRTPPGSYTAYPPTFVSIGDAESLREENEQLVELLRGDGVDVTFDVQKDAVHDFISMDAIPSDQARESAVQSACSWVDRLG</sequence>
<dbReference type="AlphaFoldDB" id="A0AAW0B914"/>
<accession>A0AAW0B914</accession>
<feature type="transmembrane region" description="Helical" evidence="2">
    <location>
        <begin position="33"/>
        <end position="53"/>
    </location>
</feature>
<evidence type="ECO:0000256" key="2">
    <source>
        <dbReference type="SAM" id="Phobius"/>
    </source>
</evidence>
<reference evidence="4 5" key="1">
    <citation type="submission" date="2024-01" db="EMBL/GenBank/DDBJ databases">
        <title>A draft genome for a cacao thread blight-causing isolate of Paramarasmius palmivorus.</title>
        <authorList>
            <person name="Baruah I.K."/>
            <person name="Bukari Y."/>
            <person name="Amoako-Attah I."/>
            <person name="Meinhardt L.W."/>
            <person name="Bailey B.A."/>
            <person name="Cohen S.P."/>
        </authorList>
    </citation>
    <scope>NUCLEOTIDE SEQUENCE [LARGE SCALE GENOMIC DNA]</scope>
    <source>
        <strain evidence="4 5">GH-12</strain>
    </source>
</reference>
<evidence type="ECO:0000259" key="3">
    <source>
        <dbReference type="Pfam" id="PF07859"/>
    </source>
</evidence>
<keyword evidence="2" id="KW-1133">Transmembrane helix</keyword>
<feature type="transmembrane region" description="Helical" evidence="2">
    <location>
        <begin position="220"/>
        <end position="240"/>
    </location>
</feature>
<dbReference type="Gene3D" id="3.40.50.1820">
    <property type="entry name" value="alpha/beta hydrolase"/>
    <property type="match status" value="1"/>
</dbReference>
<dbReference type="PANTHER" id="PTHR48081">
    <property type="entry name" value="AB HYDROLASE SUPERFAMILY PROTEIN C4A8.06C"/>
    <property type="match status" value="1"/>
</dbReference>
<dbReference type="EMBL" id="JAYKXP010000156">
    <property type="protein sequence ID" value="KAK7021972.1"/>
    <property type="molecule type" value="Genomic_DNA"/>
</dbReference>
<dbReference type="PANTHER" id="PTHR48081:SF8">
    <property type="entry name" value="ALPHA_BETA HYDROLASE FOLD-3 DOMAIN-CONTAINING PROTEIN-RELATED"/>
    <property type="match status" value="1"/>
</dbReference>
<dbReference type="GO" id="GO:0016787">
    <property type="term" value="F:hydrolase activity"/>
    <property type="evidence" value="ECO:0007669"/>
    <property type="project" value="UniProtKB-KW"/>
</dbReference>
<organism evidence="4 5">
    <name type="scientific">Paramarasmius palmivorus</name>
    <dbReference type="NCBI Taxonomy" id="297713"/>
    <lineage>
        <taxon>Eukaryota</taxon>
        <taxon>Fungi</taxon>
        <taxon>Dikarya</taxon>
        <taxon>Basidiomycota</taxon>
        <taxon>Agaricomycotina</taxon>
        <taxon>Agaricomycetes</taxon>
        <taxon>Agaricomycetidae</taxon>
        <taxon>Agaricales</taxon>
        <taxon>Marasmiineae</taxon>
        <taxon>Marasmiaceae</taxon>
        <taxon>Paramarasmius</taxon>
    </lineage>
</organism>
<protein>
    <recommendedName>
        <fullName evidence="3">Alpha/beta hydrolase fold-3 domain-containing protein</fullName>
    </recommendedName>
</protein>
<keyword evidence="2" id="KW-0472">Membrane</keyword>
<keyword evidence="2" id="KW-0812">Transmembrane</keyword>
<evidence type="ECO:0000256" key="1">
    <source>
        <dbReference type="ARBA" id="ARBA00022801"/>
    </source>
</evidence>
<comment type="caution">
    <text evidence="4">The sequence shown here is derived from an EMBL/GenBank/DDBJ whole genome shotgun (WGS) entry which is preliminary data.</text>
</comment>
<dbReference type="Proteomes" id="UP001383192">
    <property type="component" value="Unassembled WGS sequence"/>
</dbReference>
<feature type="domain" description="Alpha/beta hydrolase fold-3" evidence="3">
    <location>
        <begin position="153"/>
        <end position="365"/>
    </location>
</feature>
<evidence type="ECO:0000313" key="5">
    <source>
        <dbReference type="Proteomes" id="UP001383192"/>
    </source>
</evidence>